<reference evidence="1 2" key="1">
    <citation type="submission" date="2018-08" db="EMBL/GenBank/DDBJ databases">
        <title>A genome reference for cultivated species of the human gut microbiota.</title>
        <authorList>
            <person name="Zou Y."/>
            <person name="Xue W."/>
            <person name="Luo G."/>
        </authorList>
    </citation>
    <scope>NUCLEOTIDE SEQUENCE [LARGE SCALE GENOMIC DNA]</scope>
    <source>
        <strain evidence="1 2">AM22-22</strain>
    </source>
</reference>
<dbReference type="Proteomes" id="UP000284095">
    <property type="component" value="Unassembled WGS sequence"/>
</dbReference>
<protein>
    <submittedName>
        <fullName evidence="1">Uncharacterized protein</fullName>
    </submittedName>
</protein>
<proteinExistence type="predicted"/>
<evidence type="ECO:0000313" key="1">
    <source>
        <dbReference type="EMBL" id="RHG24687.1"/>
    </source>
</evidence>
<evidence type="ECO:0000313" key="2">
    <source>
        <dbReference type="Proteomes" id="UP000284095"/>
    </source>
</evidence>
<keyword evidence="2" id="KW-1185">Reference proteome</keyword>
<comment type="caution">
    <text evidence="1">The sequence shown here is derived from an EMBL/GenBank/DDBJ whole genome shotgun (WGS) entry which is preliminary data.</text>
</comment>
<dbReference type="EMBL" id="QRIC01000022">
    <property type="protein sequence ID" value="RHG24687.1"/>
    <property type="molecule type" value="Genomic_DNA"/>
</dbReference>
<gene>
    <name evidence="1" type="ORF">DW265_09975</name>
</gene>
<organism evidence="1 2">
    <name type="scientific">Dorea longicatena</name>
    <dbReference type="NCBI Taxonomy" id="88431"/>
    <lineage>
        <taxon>Bacteria</taxon>
        <taxon>Bacillati</taxon>
        <taxon>Bacillota</taxon>
        <taxon>Clostridia</taxon>
        <taxon>Lachnospirales</taxon>
        <taxon>Lachnospiraceae</taxon>
        <taxon>Dorea</taxon>
    </lineage>
</organism>
<accession>A0A414STC1</accession>
<name>A0A414STC1_9FIRM</name>
<dbReference type="AlphaFoldDB" id="A0A414STC1"/>
<sequence length="268" mass="31505">MAIATPIPRYDKTQLLLIDGKEIKLIDHLKELRQKNKITKKKISNLVKKNDYWYSQVERNGKKGDDNRQRTIYKPDLINIISIVKYNAQSSAELDAFREKSEIYLTKIIKATPLSESTKKLEWYEIHNNRTPEQQERLLSSLLATHDRLLRQAFNNMSGITDKDNFLNCLKNINTSLRIDPVFIVFLSGLPYADFLYETNQKDLYAFLRDIMQTLDSFSNEGLDSIDSKKQNYYYSKLEAQISKYIHKTFMNIFTNRVELLPPDEIEF</sequence>
<dbReference type="RefSeq" id="WP_118225179.1">
    <property type="nucleotide sequence ID" value="NZ_QRIC01000022.1"/>
</dbReference>